<dbReference type="Pfam" id="PF12937">
    <property type="entry name" value="F-box-like"/>
    <property type="match status" value="1"/>
</dbReference>
<dbReference type="SUPFAM" id="SSF49785">
    <property type="entry name" value="Galactose-binding domain-like"/>
    <property type="match status" value="1"/>
</dbReference>
<dbReference type="GO" id="GO:0061630">
    <property type="term" value="F:ubiquitin protein ligase activity"/>
    <property type="evidence" value="ECO:0007669"/>
    <property type="project" value="TreeGrafter"/>
</dbReference>
<name>A0A6G1Q3G5_CHAAH</name>
<evidence type="ECO:0000313" key="5">
    <source>
        <dbReference type="Proteomes" id="UP000503349"/>
    </source>
</evidence>
<dbReference type="PANTHER" id="PTHR12125:SF12">
    <property type="entry name" value="F-BOX ONLY PROTEIN 6"/>
    <property type="match status" value="1"/>
</dbReference>
<dbReference type="Gene3D" id="2.60.120.260">
    <property type="entry name" value="Galactose-binding domain-like"/>
    <property type="match status" value="1"/>
</dbReference>
<sequence length="271" mass="31821">METKEVNPAEETWTRKTAPSTSLSGPDIIVEVVEEIFLNVPPDQVVCVCRLVCWQWKEVADSEALWRQRCRREGYCLRDPSRTPRDWRLFYFSCKNRRNLLKNPRGEDDLNGWEILENGGNEWAVHGLRRPHPDETVQKNFVTSYGMCRKVQLIDLKKEGYSPSFMDDLQPHIRISDWYSPRSDCGCQYEICVELLNERMNTVQKFAPDIVYFEQWNNESWQQMSHVFQNYGPGVRYIRFTHGGKDTQFWAGWYGIRLTDSCVEICPAACT</sequence>
<dbReference type="GO" id="GO:0019005">
    <property type="term" value="C:SCF ubiquitin ligase complex"/>
    <property type="evidence" value="ECO:0007669"/>
    <property type="project" value="TreeGrafter"/>
</dbReference>
<organism evidence="4 5">
    <name type="scientific">Channa argus</name>
    <name type="common">Northern snakehead</name>
    <name type="synonym">Ophicephalus argus</name>
    <dbReference type="NCBI Taxonomy" id="215402"/>
    <lineage>
        <taxon>Eukaryota</taxon>
        <taxon>Metazoa</taxon>
        <taxon>Chordata</taxon>
        <taxon>Craniata</taxon>
        <taxon>Vertebrata</taxon>
        <taxon>Euteleostomi</taxon>
        <taxon>Actinopterygii</taxon>
        <taxon>Neopterygii</taxon>
        <taxon>Teleostei</taxon>
        <taxon>Neoteleostei</taxon>
        <taxon>Acanthomorphata</taxon>
        <taxon>Anabantaria</taxon>
        <taxon>Anabantiformes</taxon>
        <taxon>Channoidei</taxon>
        <taxon>Channidae</taxon>
        <taxon>Channa</taxon>
    </lineage>
</organism>
<evidence type="ECO:0000256" key="1">
    <source>
        <dbReference type="ARBA" id="ARBA00022786"/>
    </source>
</evidence>
<keyword evidence="1" id="KW-0833">Ubl conjugation pathway</keyword>
<gene>
    <name evidence="4" type="ORF">EXN66_Car012841</name>
</gene>
<dbReference type="GO" id="GO:0006516">
    <property type="term" value="P:glycoprotein catabolic process"/>
    <property type="evidence" value="ECO:0007669"/>
    <property type="project" value="TreeGrafter"/>
</dbReference>
<keyword evidence="5" id="KW-1185">Reference proteome</keyword>
<dbReference type="SUPFAM" id="SSF81383">
    <property type="entry name" value="F-box domain"/>
    <property type="match status" value="1"/>
</dbReference>
<protein>
    <submittedName>
        <fullName evidence="4">F-box only protein 6 F-box only protein 6b</fullName>
    </submittedName>
</protein>
<dbReference type="InterPro" id="IPR007397">
    <property type="entry name" value="F-box-assoc_dom"/>
</dbReference>
<accession>A0A6G1Q3G5</accession>
<feature type="domain" description="FBA" evidence="3">
    <location>
        <begin position="90"/>
        <end position="267"/>
    </location>
</feature>
<evidence type="ECO:0000256" key="2">
    <source>
        <dbReference type="SAM" id="MobiDB-lite"/>
    </source>
</evidence>
<evidence type="ECO:0000313" key="4">
    <source>
        <dbReference type="EMBL" id="KAF3697161.1"/>
    </source>
</evidence>
<dbReference type="FunFam" id="1.20.1280.50:FF:000002">
    <property type="entry name" value="F-box only protein 44"/>
    <property type="match status" value="1"/>
</dbReference>
<dbReference type="GO" id="GO:0031146">
    <property type="term" value="P:SCF-dependent proteasomal ubiquitin-dependent protein catabolic process"/>
    <property type="evidence" value="ECO:0007669"/>
    <property type="project" value="TreeGrafter"/>
</dbReference>
<dbReference type="GO" id="GO:0005737">
    <property type="term" value="C:cytoplasm"/>
    <property type="evidence" value="ECO:0007669"/>
    <property type="project" value="UniProtKB-ARBA"/>
</dbReference>
<dbReference type="InterPro" id="IPR036047">
    <property type="entry name" value="F-box-like_dom_sf"/>
</dbReference>
<dbReference type="Proteomes" id="UP000503349">
    <property type="component" value="Chromosome 12"/>
</dbReference>
<dbReference type="Pfam" id="PF04300">
    <property type="entry name" value="FBA"/>
    <property type="match status" value="1"/>
</dbReference>
<dbReference type="PANTHER" id="PTHR12125">
    <property type="entry name" value="F-BOX ONLY PROTEIN 6-LIKE PROTEIN"/>
    <property type="match status" value="1"/>
</dbReference>
<feature type="region of interest" description="Disordered" evidence="2">
    <location>
        <begin position="1"/>
        <end position="22"/>
    </location>
</feature>
<dbReference type="SMART" id="SM01198">
    <property type="entry name" value="FBA"/>
    <property type="match status" value="1"/>
</dbReference>
<proteinExistence type="predicted"/>
<dbReference type="InterPro" id="IPR001810">
    <property type="entry name" value="F-box_dom"/>
</dbReference>
<reference evidence="5" key="2">
    <citation type="submission" date="2019-02" db="EMBL/GenBank/DDBJ databases">
        <title>Opniocepnalus argus Var Kimnra genome.</title>
        <authorList>
            <person name="Zhou C."/>
            <person name="Xiao S."/>
        </authorList>
    </citation>
    <scope>NUCLEOTIDE SEQUENCE [LARGE SCALE GENOMIC DNA]</scope>
</reference>
<dbReference type="GO" id="GO:0036503">
    <property type="term" value="P:ERAD pathway"/>
    <property type="evidence" value="ECO:0007669"/>
    <property type="project" value="TreeGrafter"/>
</dbReference>
<dbReference type="OrthoDB" id="1107553at2759"/>
<reference evidence="4 5" key="1">
    <citation type="submission" date="2019-02" db="EMBL/GenBank/DDBJ databases">
        <title>Opniocepnalus argus genome.</title>
        <authorList>
            <person name="Zhou C."/>
            <person name="Xiao S."/>
        </authorList>
    </citation>
    <scope>NUCLEOTIDE SEQUENCE [LARGE SCALE GENOMIC DNA]</scope>
    <source>
        <strain evidence="4">OARG1902GOOAL</strain>
        <tissue evidence="4">Muscle</tissue>
    </source>
</reference>
<dbReference type="PROSITE" id="PS51114">
    <property type="entry name" value="FBA"/>
    <property type="match status" value="1"/>
</dbReference>
<evidence type="ECO:0000259" key="3">
    <source>
        <dbReference type="PROSITE" id="PS51114"/>
    </source>
</evidence>
<dbReference type="InterPro" id="IPR008979">
    <property type="entry name" value="Galactose-bd-like_sf"/>
</dbReference>
<dbReference type="InterPro" id="IPR039752">
    <property type="entry name" value="F-box_only"/>
</dbReference>
<dbReference type="FunFam" id="2.60.120.260:FF:000012">
    <property type="entry name" value="F-box only protein 2"/>
    <property type="match status" value="1"/>
</dbReference>
<dbReference type="SMART" id="SM00256">
    <property type="entry name" value="FBOX"/>
    <property type="match status" value="1"/>
</dbReference>
<dbReference type="AlphaFoldDB" id="A0A6G1Q3G5"/>
<dbReference type="EMBL" id="CM015723">
    <property type="protein sequence ID" value="KAF3697161.1"/>
    <property type="molecule type" value="Genomic_DNA"/>
</dbReference>
<dbReference type="Gene3D" id="1.20.1280.50">
    <property type="match status" value="1"/>
</dbReference>